<name>A0A382GTS6_9ZZZZ</name>
<protein>
    <submittedName>
        <fullName evidence="1">Uncharacterized protein</fullName>
    </submittedName>
</protein>
<gene>
    <name evidence="1" type="ORF">METZ01_LOCUS230445</name>
</gene>
<organism evidence="1">
    <name type="scientific">marine metagenome</name>
    <dbReference type="NCBI Taxonomy" id="408172"/>
    <lineage>
        <taxon>unclassified sequences</taxon>
        <taxon>metagenomes</taxon>
        <taxon>ecological metagenomes</taxon>
    </lineage>
</organism>
<feature type="non-terminal residue" evidence="1">
    <location>
        <position position="1"/>
    </location>
</feature>
<proteinExistence type="predicted"/>
<sequence length="309" mass="34871">TDGEGDGLVFWGTYTDSTIDLRSFTDSQLTGIEDIFIDDDKATTIIISRLALEDLEGTYTRDLDGDGDQDFVHYIYADSDLDTVYVNSGEWFSVSGFTVDGDKFYDGYDYYKTEDGDVWFAVYTGTSVVVNSSSGRVKLNAHSSDGTNTAGYNKDIGNDVFITDDNDLYPITDFLDDYEIDYPCITNPFLSEYSQFQIATELDNIDFKTSYPLLENAYDDFIVLPEIGDFENETNTVTDASKLSDLLISDPIDEDVMFLLENFAGDDIITKPTIGMTENNHDEVKEHDLFFNFDQYDFQEGLIYISELG</sequence>
<dbReference type="EMBL" id="UINC01056950">
    <property type="protein sequence ID" value="SVB77591.1"/>
    <property type="molecule type" value="Genomic_DNA"/>
</dbReference>
<evidence type="ECO:0000313" key="1">
    <source>
        <dbReference type="EMBL" id="SVB77591.1"/>
    </source>
</evidence>
<reference evidence="1" key="1">
    <citation type="submission" date="2018-05" db="EMBL/GenBank/DDBJ databases">
        <authorList>
            <person name="Lanie J.A."/>
            <person name="Ng W.-L."/>
            <person name="Kazmierczak K.M."/>
            <person name="Andrzejewski T.M."/>
            <person name="Davidsen T.M."/>
            <person name="Wayne K.J."/>
            <person name="Tettelin H."/>
            <person name="Glass J.I."/>
            <person name="Rusch D."/>
            <person name="Podicherti R."/>
            <person name="Tsui H.-C.T."/>
            <person name="Winkler M.E."/>
        </authorList>
    </citation>
    <scope>NUCLEOTIDE SEQUENCE</scope>
</reference>
<accession>A0A382GTS6</accession>
<dbReference type="AlphaFoldDB" id="A0A382GTS6"/>